<feature type="domain" description="NB-ARC" evidence="5">
    <location>
        <begin position="150"/>
        <end position="251"/>
    </location>
</feature>
<evidence type="ECO:0000259" key="5">
    <source>
        <dbReference type="Pfam" id="PF00931"/>
    </source>
</evidence>
<dbReference type="Proteomes" id="UP000836841">
    <property type="component" value="Chromosome 6"/>
</dbReference>
<sequence length="1520" mass="174377">MELMNPAAAQESSHSVHITGRGTDSDSFISHLSDALRRVGISTSLNGSRAALLVIVSFIIVKGNDPWRNNFIRIIDQRNVVHLERDSAFCNGDPLTGMDQRATASIEDITTRRNKVLTDSELLEVVVKHVYGKLYRTEQEEGLHRLLEEKIGKVLKEKFDIKSSYIMRPSLYREKLCDKRILVVLDDVRDSLAAESFLAKLDWFGSGSLIIMTSTDKQVFAFCQMNQIYEVDGLKDHEALQLFYQNAFGKDVIQQNDIELPRKVIDYANGNPLALRIYGQELMRKKSEMESAFFKLKQCPPQKLRDVLENAFSSLDDNEKNIVLDIAFFFKGENVNHVVQMLEGCRYLPRIGIDILVDKCVLTMSENTVQMSNLIQDICQEIFKGGIENCTSLWEPYSIRCLLEDDDLKASGGESSATPKCGLVAEDIESIILDTSNMKFGVKHDAFKNMLNLKFLKIYNSCSKYVPGGPGLNFPKGLDSLPCGLRLLHWENYLLQYLPEDFDLDNLVELCLPYSKIETLWARTKNLKITKRIRFQTPWTGTKNLKMLKRIRLCHSQQLVEIDDLLLDAKNIELIDLQGCTRLKSFPDTSGLQHLRVVNLTGCTEIKSFHGSPPNIEELHLQGTSISEIPISILSCHSPQKTKLDRQKLLSLLENFQDVEHIDLESVTDLVKVSSYNQGFGKLVHLNMKDCSRLRSLPDMVNLESIQVLLLSGCSELEEIKGFPKNLRKLYLGGTAVQEVPQLPKSLELLNAHGCKYLKSVRLEFEKLPRHYIFSNCYNIPPQVIAEFLEKGLTRVASLARARQQEIIKASEFSICIPIGGRQRPYFRLQAGPNVTIDLASWTRKHISGVAMSVVVSFRDDYHNTVGLGIRCTCTWNARNGNFKETERLFHCWAMTEAPKAEWDHLFIFYDTEMNLTGEENPYLWAHEVEFEFETVSWESKASLGDNCKVALCGVEIIMAPTDDTILLPSEITRESEAESATEENHPPTSSRIVGESKSHSPLSSSEPRSKLRSKGSMLWKWVRTIRRDKKKKTSTDREQVALTNSGLKSRDLHRLLPRRPATTLRVSFAEFSRIGILYSPSIQMSVTAGVSEAALATRAKLRGGIGQTKVKRYWPGKAPEWADEAEEDEDVRMKKVDVLDRAFPKHDDDLGVARKDDPRLRRLAQTRIENREEVRADHRRVRQAEIISTEEEELKNQETRDEEEDEDALEERRRRIREKNIKREQEEAALHPLEDEEELQDEEEEEESSEYETDSEDEMPGITMIKPVFVPKAERDTVAERERLEAEELALEELARKKLEMRKIETKQIVVEEVRKDEEIRKNILLAEANIGDVETDDEINEAEEYEVWKTREIARIKRERDAKEAMLREREEVEKLRNMTEQERRDWERKNPKPSSTQPKKKWNFMQKYYHKGAFFQADPDDEAGSVGTDGIFQRDFSAPTGDDRLDKSILPKVMQVKHFGRSGRTKWTHLVNEDTTDWSNPWTSNDPLREKYNKKMAGMDAPIAKPKGSKKMKDWET</sequence>
<dbReference type="InterPro" id="IPR011713">
    <property type="entry name" value="Leu-rich_rpt_3"/>
</dbReference>
<evidence type="ECO:0000313" key="9">
    <source>
        <dbReference type="Proteomes" id="UP000836841"/>
    </source>
</evidence>
<dbReference type="GO" id="GO:0043531">
    <property type="term" value="F:ADP binding"/>
    <property type="evidence" value="ECO:0007669"/>
    <property type="project" value="InterPro"/>
</dbReference>
<feature type="compositionally biased region" description="Basic and acidic residues" evidence="4">
    <location>
        <begin position="1379"/>
        <end position="1393"/>
    </location>
</feature>
<keyword evidence="3" id="KW-0175">Coiled coil</keyword>
<protein>
    <submittedName>
        <fullName evidence="8">Uncharacterized protein</fullName>
    </submittedName>
</protein>
<evidence type="ECO:0000256" key="2">
    <source>
        <dbReference type="ARBA" id="ARBA00022737"/>
    </source>
</evidence>
<feature type="domain" description="Disease resistance protein Roq1-like winged-helix" evidence="7">
    <location>
        <begin position="317"/>
        <end position="383"/>
    </location>
</feature>
<dbReference type="Gene3D" id="1.10.8.430">
    <property type="entry name" value="Helical domain of apoptotic protease-activating factors"/>
    <property type="match status" value="1"/>
</dbReference>
<dbReference type="Pfam" id="PF06991">
    <property type="entry name" value="MFAP1"/>
    <property type="match status" value="1"/>
</dbReference>
<proteinExistence type="predicted"/>
<evidence type="ECO:0000256" key="3">
    <source>
        <dbReference type="SAM" id="Coils"/>
    </source>
</evidence>
<dbReference type="InterPro" id="IPR032675">
    <property type="entry name" value="LRR_dom_sf"/>
</dbReference>
<feature type="compositionally biased region" description="Acidic residues" evidence="4">
    <location>
        <begin position="1235"/>
        <end position="1260"/>
    </location>
</feature>
<evidence type="ECO:0000313" key="8">
    <source>
        <dbReference type="EMBL" id="CAH2072485.1"/>
    </source>
</evidence>
<evidence type="ECO:0000256" key="4">
    <source>
        <dbReference type="SAM" id="MobiDB-lite"/>
    </source>
</evidence>
<name>A0AAU9ST55_THLAR</name>
<dbReference type="Pfam" id="PF00931">
    <property type="entry name" value="NB-ARC"/>
    <property type="match status" value="1"/>
</dbReference>
<dbReference type="InterPro" id="IPR033194">
    <property type="entry name" value="MFAP1"/>
</dbReference>
<dbReference type="InterPro" id="IPR027417">
    <property type="entry name" value="P-loop_NTPase"/>
</dbReference>
<dbReference type="InterPro" id="IPR009730">
    <property type="entry name" value="MFAP1_C"/>
</dbReference>
<gene>
    <name evidence="8" type="ORF">TAV2_LOCUS21955</name>
</gene>
<evidence type="ECO:0000259" key="7">
    <source>
        <dbReference type="Pfam" id="PF23282"/>
    </source>
</evidence>
<keyword evidence="2" id="KW-0677">Repeat</keyword>
<organism evidence="8 9">
    <name type="scientific">Thlaspi arvense</name>
    <name type="common">Field penny-cress</name>
    <dbReference type="NCBI Taxonomy" id="13288"/>
    <lineage>
        <taxon>Eukaryota</taxon>
        <taxon>Viridiplantae</taxon>
        <taxon>Streptophyta</taxon>
        <taxon>Embryophyta</taxon>
        <taxon>Tracheophyta</taxon>
        <taxon>Spermatophyta</taxon>
        <taxon>Magnoliopsida</taxon>
        <taxon>eudicotyledons</taxon>
        <taxon>Gunneridae</taxon>
        <taxon>Pentapetalae</taxon>
        <taxon>rosids</taxon>
        <taxon>malvids</taxon>
        <taxon>Brassicales</taxon>
        <taxon>Brassicaceae</taxon>
        <taxon>Thlaspideae</taxon>
        <taxon>Thlaspi</taxon>
    </lineage>
</organism>
<evidence type="ECO:0000259" key="6">
    <source>
        <dbReference type="Pfam" id="PF06991"/>
    </source>
</evidence>
<feature type="compositionally biased region" description="Basic and acidic residues" evidence="4">
    <location>
        <begin position="1211"/>
        <end position="1234"/>
    </location>
</feature>
<dbReference type="Gene3D" id="3.40.50.300">
    <property type="entry name" value="P-loop containing nucleotide triphosphate hydrolases"/>
    <property type="match status" value="1"/>
</dbReference>
<dbReference type="SUPFAM" id="SSF52540">
    <property type="entry name" value="P-loop containing nucleoside triphosphate hydrolases"/>
    <property type="match status" value="1"/>
</dbReference>
<dbReference type="Pfam" id="PF23282">
    <property type="entry name" value="WHD_ROQ1"/>
    <property type="match status" value="1"/>
</dbReference>
<dbReference type="Gene3D" id="3.80.10.10">
    <property type="entry name" value="Ribonuclease Inhibitor"/>
    <property type="match status" value="2"/>
</dbReference>
<feature type="region of interest" description="Disordered" evidence="4">
    <location>
        <begin position="1"/>
        <end position="20"/>
    </location>
</feature>
<reference evidence="8 9" key="1">
    <citation type="submission" date="2022-03" db="EMBL/GenBank/DDBJ databases">
        <authorList>
            <person name="Nunn A."/>
            <person name="Chopra R."/>
            <person name="Nunn A."/>
            <person name="Contreras Garrido A."/>
        </authorList>
    </citation>
    <scope>NUCLEOTIDE SEQUENCE [LARGE SCALE GENOMIC DNA]</scope>
</reference>
<dbReference type="Pfam" id="PF07725">
    <property type="entry name" value="LRR_3"/>
    <property type="match status" value="1"/>
</dbReference>
<evidence type="ECO:0000256" key="1">
    <source>
        <dbReference type="ARBA" id="ARBA00022614"/>
    </source>
</evidence>
<feature type="compositionally biased region" description="Acidic residues" evidence="4">
    <location>
        <begin position="1201"/>
        <end position="1210"/>
    </location>
</feature>
<feature type="region of interest" description="Disordered" evidence="4">
    <location>
        <begin position="1499"/>
        <end position="1520"/>
    </location>
</feature>
<dbReference type="InterPro" id="IPR058192">
    <property type="entry name" value="WHD_ROQ1-like"/>
</dbReference>
<dbReference type="PANTHER" id="PTHR15327">
    <property type="entry name" value="MICROFIBRIL-ASSOCIATED PROTEIN"/>
    <property type="match status" value="1"/>
</dbReference>
<accession>A0AAU9ST55</accession>
<dbReference type="InterPro" id="IPR042197">
    <property type="entry name" value="Apaf_helical"/>
</dbReference>
<dbReference type="PRINTS" id="PR00364">
    <property type="entry name" value="DISEASERSIST"/>
</dbReference>
<keyword evidence="9" id="KW-1185">Reference proteome</keyword>
<feature type="coiled-coil region" evidence="3">
    <location>
        <begin position="1278"/>
        <end position="1305"/>
    </location>
</feature>
<dbReference type="InterPro" id="IPR036390">
    <property type="entry name" value="WH_DNA-bd_sf"/>
</dbReference>
<feature type="region of interest" description="Disordered" evidence="4">
    <location>
        <begin position="1191"/>
        <end position="1269"/>
    </location>
</feature>
<feature type="region of interest" description="Disordered" evidence="4">
    <location>
        <begin position="1379"/>
        <end position="1404"/>
    </location>
</feature>
<keyword evidence="1" id="KW-0433">Leucine-rich repeat</keyword>
<feature type="domain" description="Micro-fibrillar-associated protein 1 C-terminal" evidence="6">
    <location>
        <begin position="1255"/>
        <end position="1478"/>
    </location>
</feature>
<feature type="region of interest" description="Disordered" evidence="4">
    <location>
        <begin position="974"/>
        <end position="1012"/>
    </location>
</feature>
<dbReference type="InterPro" id="IPR002182">
    <property type="entry name" value="NB-ARC"/>
</dbReference>
<dbReference type="EMBL" id="OU466862">
    <property type="protein sequence ID" value="CAH2072485.1"/>
    <property type="molecule type" value="Genomic_DNA"/>
</dbReference>
<dbReference type="SUPFAM" id="SSF46785">
    <property type="entry name" value="Winged helix' DNA-binding domain"/>
    <property type="match status" value="1"/>
</dbReference>
<dbReference type="SUPFAM" id="SSF52058">
    <property type="entry name" value="L domain-like"/>
    <property type="match status" value="1"/>
</dbReference>